<evidence type="ECO:0000313" key="2">
    <source>
        <dbReference type="WBParaSite" id="ES5_v2.g22353.t1"/>
    </source>
</evidence>
<evidence type="ECO:0000313" key="1">
    <source>
        <dbReference type="Proteomes" id="UP000887579"/>
    </source>
</evidence>
<dbReference type="WBParaSite" id="ES5_v2.g22353.t1">
    <property type="protein sequence ID" value="ES5_v2.g22353.t1"/>
    <property type="gene ID" value="ES5_v2.g22353"/>
</dbReference>
<protein>
    <submittedName>
        <fullName evidence="2">Uncharacterized protein</fullName>
    </submittedName>
</protein>
<accession>A0AC34FZR7</accession>
<name>A0AC34FZR7_9BILA</name>
<sequence>MIFTTIALITAIIATYKFLKARRASGVTLLSYRYTGNFPDLRNLYNNGQEINLQAYDTVHFDNDNGNVTILSSKN</sequence>
<proteinExistence type="predicted"/>
<dbReference type="Proteomes" id="UP000887579">
    <property type="component" value="Unplaced"/>
</dbReference>
<organism evidence="1 2">
    <name type="scientific">Panagrolaimus sp. ES5</name>
    <dbReference type="NCBI Taxonomy" id="591445"/>
    <lineage>
        <taxon>Eukaryota</taxon>
        <taxon>Metazoa</taxon>
        <taxon>Ecdysozoa</taxon>
        <taxon>Nematoda</taxon>
        <taxon>Chromadorea</taxon>
        <taxon>Rhabditida</taxon>
        <taxon>Tylenchina</taxon>
        <taxon>Panagrolaimomorpha</taxon>
        <taxon>Panagrolaimoidea</taxon>
        <taxon>Panagrolaimidae</taxon>
        <taxon>Panagrolaimus</taxon>
    </lineage>
</organism>
<reference evidence="2" key="1">
    <citation type="submission" date="2022-11" db="UniProtKB">
        <authorList>
            <consortium name="WormBaseParasite"/>
        </authorList>
    </citation>
    <scope>IDENTIFICATION</scope>
</reference>